<dbReference type="Proteomes" id="UP000218615">
    <property type="component" value="Unassembled WGS sequence"/>
</dbReference>
<feature type="transmembrane region" description="Helical" evidence="1">
    <location>
        <begin position="113"/>
        <end position="132"/>
    </location>
</feature>
<dbReference type="OrthoDB" id="117479at2157"/>
<evidence type="ECO:0000313" key="3">
    <source>
        <dbReference type="Proteomes" id="UP000218615"/>
    </source>
</evidence>
<accession>A0A284VR91</accession>
<dbReference type="EMBL" id="FZMP01000193">
    <property type="protein sequence ID" value="SNQ61697.1"/>
    <property type="molecule type" value="Genomic_DNA"/>
</dbReference>
<dbReference type="PANTHER" id="PTHR31970:SF9">
    <property type="entry name" value="MOLYBDATE TRANSPORTER 2"/>
    <property type="match status" value="1"/>
</dbReference>
<feature type="transmembrane region" description="Helical" evidence="1">
    <location>
        <begin position="291"/>
        <end position="310"/>
    </location>
</feature>
<proteinExistence type="predicted"/>
<dbReference type="PANTHER" id="PTHR31970">
    <property type="match status" value="1"/>
</dbReference>
<dbReference type="InterPro" id="IPR031563">
    <property type="entry name" value="MOT1/MOT2"/>
</dbReference>
<feature type="transmembrane region" description="Helical" evidence="1">
    <location>
        <begin position="255"/>
        <end position="279"/>
    </location>
</feature>
<feature type="transmembrane region" description="Helical" evidence="1">
    <location>
        <begin position="21"/>
        <end position="40"/>
    </location>
</feature>
<dbReference type="GO" id="GO:0015098">
    <property type="term" value="F:molybdate ion transmembrane transporter activity"/>
    <property type="evidence" value="ECO:0007669"/>
    <property type="project" value="InterPro"/>
</dbReference>
<feature type="transmembrane region" description="Helical" evidence="1">
    <location>
        <begin position="87"/>
        <end position="107"/>
    </location>
</feature>
<feature type="transmembrane region" description="Helical" evidence="1">
    <location>
        <begin position="144"/>
        <end position="163"/>
    </location>
</feature>
<reference evidence="3" key="1">
    <citation type="submission" date="2017-06" db="EMBL/GenBank/DDBJ databases">
        <authorList>
            <person name="Cremers G."/>
        </authorList>
    </citation>
    <scope>NUCLEOTIDE SEQUENCE [LARGE SCALE GENOMIC DNA]</scope>
</reference>
<keyword evidence="1" id="KW-0812">Transmembrane</keyword>
<name>A0A284VR91_9EURY</name>
<feature type="transmembrane region" description="Helical" evidence="1">
    <location>
        <begin position="208"/>
        <end position="235"/>
    </location>
</feature>
<sequence>MKKVNFGYLNIRFDRNEIAGSLGDLGTFIVFLVGVVTISGMDPSPILVFSGIFNIFNGFVFGLPMAIQPMKAIGIIAISNKLPSTTIIAAGFLMGLIIFVLSMTRVISKINNYVPNCVVRGIQLGLGLIFLKTGADLIIATGNWSGYDSYLTALLAAATGFILLNNRKIPAALVIFGIGILLMLPNFKSSISLDLYSPVMFIPDAGSFLSASYLMVIPQLPLTILNSLIATVALVKDYYPEQAKRANIDKIGFNMGLMNLLTMPFGAMPMCHGAGGLAAQHRFGARTGGSVVFLGVVKLLLGLFFGGSVLLLSRSFPVSILGTMIMFGGLELATHIRSVTAHKEVAVMLLVAGTSFIVNMAFGFLAGMILSYYWKFNSHDYVEQEIHG</sequence>
<feature type="transmembrane region" description="Helical" evidence="1">
    <location>
        <begin position="345"/>
        <end position="374"/>
    </location>
</feature>
<feature type="transmembrane region" description="Helical" evidence="1">
    <location>
        <begin position="46"/>
        <end position="67"/>
    </location>
</feature>
<feature type="transmembrane region" description="Helical" evidence="1">
    <location>
        <begin position="169"/>
        <end position="187"/>
    </location>
</feature>
<feature type="transmembrane region" description="Helical" evidence="1">
    <location>
        <begin position="316"/>
        <end position="333"/>
    </location>
</feature>
<dbReference type="AlphaFoldDB" id="A0A284VR91"/>
<evidence type="ECO:0000313" key="2">
    <source>
        <dbReference type="EMBL" id="SNQ61697.1"/>
    </source>
</evidence>
<keyword evidence="3" id="KW-1185">Reference proteome</keyword>
<gene>
    <name evidence="2" type="ORF">MNV_470028</name>
</gene>
<keyword evidence="1" id="KW-1133">Transmembrane helix</keyword>
<keyword evidence="1" id="KW-0472">Membrane</keyword>
<protein>
    <submittedName>
        <fullName evidence="2">Sulphate transporter</fullName>
    </submittedName>
</protein>
<dbReference type="RefSeq" id="WP_096206354.1">
    <property type="nucleotide sequence ID" value="NZ_FZMP01000193.1"/>
</dbReference>
<dbReference type="Pfam" id="PF16983">
    <property type="entry name" value="MFS_MOT1"/>
    <property type="match status" value="2"/>
</dbReference>
<organism evidence="2 3">
    <name type="scientific">Candidatus Methanoperedens nitratireducens</name>
    <dbReference type="NCBI Taxonomy" id="1392998"/>
    <lineage>
        <taxon>Archaea</taxon>
        <taxon>Methanobacteriati</taxon>
        <taxon>Methanobacteriota</taxon>
        <taxon>Stenosarchaea group</taxon>
        <taxon>Methanomicrobia</taxon>
        <taxon>Methanosarcinales</taxon>
        <taxon>ANME-2 cluster</taxon>
        <taxon>Candidatus Methanoperedentaceae</taxon>
        <taxon>Candidatus Methanoperedens</taxon>
    </lineage>
</organism>
<evidence type="ECO:0000256" key="1">
    <source>
        <dbReference type="SAM" id="Phobius"/>
    </source>
</evidence>